<dbReference type="PANTHER" id="PTHR36433">
    <property type="entry name" value="HYPOTHETICAL CYTOSOLIC PROTEIN"/>
    <property type="match status" value="1"/>
</dbReference>
<evidence type="ECO:0000256" key="1">
    <source>
        <dbReference type="SAM" id="SignalP"/>
    </source>
</evidence>
<dbReference type="SUPFAM" id="SSF159121">
    <property type="entry name" value="BC4932-like"/>
    <property type="match status" value="1"/>
</dbReference>
<dbReference type="Gene3D" id="2.40.50.480">
    <property type="match status" value="1"/>
</dbReference>
<dbReference type="Proteomes" id="UP000006562">
    <property type="component" value="Chromosome"/>
</dbReference>
<protein>
    <recommendedName>
        <fullName evidence="4">YxeA family protein</fullName>
    </recommendedName>
</protein>
<reference evidence="3" key="2">
    <citation type="journal article" date="2011" name="J. Biotechnol.">
        <title>Genome sequence of B. amyloliquefaciens type strain DSM7(T) reveals differences to plant-associated B. amyloliquefaciens FZB42.</title>
        <authorList>
            <person name="Ruckert C."/>
            <person name="Blom J."/>
            <person name="Chen X."/>
            <person name="Reva O."/>
            <person name="Borriss R."/>
        </authorList>
    </citation>
    <scope>NUCLEOTIDE SEQUENCE [LARGE SCALE GENOMIC DNA]</scope>
    <source>
        <strain evidence="3">DSM 7</strain>
    </source>
</reference>
<keyword evidence="1" id="KW-0732">Signal</keyword>
<dbReference type="EMBL" id="FN597644">
    <property type="protein sequence ID" value="CBI43103.1"/>
    <property type="molecule type" value="Genomic_DNA"/>
</dbReference>
<sequence>MKKMTVFIIVLGCLSVFMLGGCADRGAVLESDYYVQIHGKAEKNENKDNYVYNLEGYNEKGKKKMVSFFVEKPYQEGDIVRVPRSHDGYTGEPEAIKSDKLPEKIKGRFNLKK</sequence>
<dbReference type="PANTHER" id="PTHR36433:SF2">
    <property type="entry name" value="YXEA FAMILY PROTEIN"/>
    <property type="match status" value="1"/>
</dbReference>
<keyword evidence="3" id="KW-1185">Reference proteome</keyword>
<evidence type="ECO:0008006" key="4">
    <source>
        <dbReference type="Google" id="ProtNLM"/>
    </source>
</evidence>
<dbReference type="InterPro" id="IPR006542">
    <property type="entry name" value="DUF1093"/>
</dbReference>
<dbReference type="NCBIfam" id="TIGR01655">
    <property type="entry name" value="yxeA_fam"/>
    <property type="match status" value="1"/>
</dbReference>
<dbReference type="InterPro" id="IPR036166">
    <property type="entry name" value="YxeA-like_sf"/>
</dbReference>
<dbReference type="AlphaFoldDB" id="A0A9P1NHQ7"/>
<accession>A0A9P1NHQ7</accession>
<feature type="signal peptide" evidence="1">
    <location>
        <begin position="1"/>
        <end position="23"/>
    </location>
</feature>
<organism evidence="2 3">
    <name type="scientific">Bacillus amyloliquefaciens (strain ATCC 23350 / DSM 7 / BCRC 11601 / CCUG 28519 / NBRC 15535 / NRRL B-14393 / F)</name>
    <dbReference type="NCBI Taxonomy" id="692420"/>
    <lineage>
        <taxon>Bacteria</taxon>
        <taxon>Bacillati</taxon>
        <taxon>Bacillota</taxon>
        <taxon>Bacilli</taxon>
        <taxon>Bacillales</taxon>
        <taxon>Bacillaceae</taxon>
        <taxon>Bacillus</taxon>
        <taxon>Bacillus amyloliquefaciens group</taxon>
    </lineage>
</organism>
<proteinExistence type="predicted"/>
<evidence type="ECO:0000313" key="3">
    <source>
        <dbReference type="Proteomes" id="UP000006562"/>
    </source>
</evidence>
<evidence type="ECO:0000313" key="2">
    <source>
        <dbReference type="EMBL" id="CBI43103.1"/>
    </source>
</evidence>
<name>A0A9P1NHQ7_BACAS</name>
<dbReference type="KEGG" id="bao:BAMF_1977"/>
<feature type="chain" id="PRO_5040158263" description="YxeA family protein" evidence="1">
    <location>
        <begin position="24"/>
        <end position="113"/>
    </location>
</feature>
<gene>
    <name evidence="2" type="ordered locus">BAMF_1977</name>
</gene>
<reference evidence="2 3" key="1">
    <citation type="journal article" date="2011" name="Int. J. Syst. Evol. Microbiol.">
        <title>Relationship of Bacillus amyloliquefaciens clades associated with strains DSM 7T and FZB42T: a proposal for Bacillus amyloliquefaciens subsp. amyloliquefaciens subsp. nov. and Bacillus amyloliquefaciens subsp. plantarum subsp. nov. based on complete genome sequence comparisons.</title>
        <authorList>
            <person name="Borriss R."/>
            <person name="Chen X.H."/>
            <person name="Rueckert C."/>
            <person name="Blom J."/>
            <person name="Becker A."/>
            <person name="Baumgarth B."/>
            <person name="Fan B."/>
            <person name="Pukall R."/>
            <person name="Schumann P."/>
            <person name="Sproer C."/>
            <person name="Junge H."/>
            <person name="Vater J."/>
            <person name="Puhler A."/>
            <person name="Klenk H.P."/>
        </authorList>
    </citation>
    <scope>NUCLEOTIDE SEQUENCE [LARGE SCALE GENOMIC DNA]</scope>
    <source>
        <strain evidence="3">DSM 7</strain>
    </source>
</reference>
<dbReference type="RefSeq" id="WP_013352503.1">
    <property type="nucleotide sequence ID" value="NC_014551.1"/>
</dbReference>
<dbReference type="PROSITE" id="PS51257">
    <property type="entry name" value="PROKAR_LIPOPROTEIN"/>
    <property type="match status" value="1"/>
</dbReference>
<dbReference type="Pfam" id="PF06486">
    <property type="entry name" value="DUF1093"/>
    <property type="match status" value="1"/>
</dbReference>